<reference evidence="1 2" key="1">
    <citation type="submission" date="2013-06" db="EMBL/GenBank/DDBJ databases">
        <title>Whole genome shotgun sequence of Bacillus selenatarsenatis SF-1.</title>
        <authorList>
            <person name="Kuroda M."/>
            <person name="Sei K."/>
            <person name="Yamashita M."/>
            <person name="Ike M."/>
        </authorList>
    </citation>
    <scope>NUCLEOTIDE SEQUENCE [LARGE SCALE GENOMIC DNA]</scope>
    <source>
        <strain evidence="1 2">SF-1</strain>
    </source>
</reference>
<comment type="caution">
    <text evidence="1">The sequence shown here is derived from an EMBL/GenBank/DDBJ whole genome shotgun (WGS) entry which is preliminary data.</text>
</comment>
<protein>
    <submittedName>
        <fullName evidence="1">Uncharacterized protein</fullName>
    </submittedName>
</protein>
<dbReference type="EMBL" id="BASE01000126">
    <property type="protein sequence ID" value="GAM16463.1"/>
    <property type="molecule type" value="Genomic_DNA"/>
</dbReference>
<name>A0A0A8X980_MESS1</name>
<evidence type="ECO:0000313" key="1">
    <source>
        <dbReference type="EMBL" id="GAM16463.1"/>
    </source>
</evidence>
<sequence length="42" mass="4994">MIWLLVLVQKLVEDLGKLSGFWLYFDSFDRYRTKAVTIPALF</sequence>
<gene>
    <name evidence="1" type="ORF">SAMD00020551_4676</name>
</gene>
<evidence type="ECO:0000313" key="2">
    <source>
        <dbReference type="Proteomes" id="UP000031014"/>
    </source>
</evidence>
<keyword evidence="2" id="KW-1185">Reference proteome</keyword>
<proteinExistence type="predicted"/>
<dbReference type="AlphaFoldDB" id="A0A0A8X980"/>
<dbReference type="Proteomes" id="UP000031014">
    <property type="component" value="Unassembled WGS sequence"/>
</dbReference>
<organism evidence="1 2">
    <name type="scientific">Mesobacillus selenatarsenatis (strain DSM 18680 / JCM 14380 / FERM P-15431 / SF-1)</name>
    <dbReference type="NCBI Taxonomy" id="1321606"/>
    <lineage>
        <taxon>Bacteria</taxon>
        <taxon>Bacillati</taxon>
        <taxon>Bacillota</taxon>
        <taxon>Bacilli</taxon>
        <taxon>Bacillales</taxon>
        <taxon>Bacillaceae</taxon>
        <taxon>Mesobacillus</taxon>
    </lineage>
</organism>
<accession>A0A0A8X980</accession>